<evidence type="ECO:0000313" key="1">
    <source>
        <dbReference type="EMBL" id="KAL1873083.1"/>
    </source>
</evidence>
<protein>
    <submittedName>
        <fullName evidence="1">Uncharacterized protein</fullName>
    </submittedName>
</protein>
<organism evidence="1 2">
    <name type="scientific">Phialemonium thermophilum</name>
    <dbReference type="NCBI Taxonomy" id="223376"/>
    <lineage>
        <taxon>Eukaryota</taxon>
        <taxon>Fungi</taxon>
        <taxon>Dikarya</taxon>
        <taxon>Ascomycota</taxon>
        <taxon>Pezizomycotina</taxon>
        <taxon>Sordariomycetes</taxon>
        <taxon>Sordariomycetidae</taxon>
        <taxon>Cephalothecales</taxon>
        <taxon>Cephalothecaceae</taxon>
        <taxon>Phialemonium</taxon>
    </lineage>
</organism>
<dbReference type="Proteomes" id="UP001586593">
    <property type="component" value="Unassembled WGS sequence"/>
</dbReference>
<evidence type="ECO:0000313" key="2">
    <source>
        <dbReference type="Proteomes" id="UP001586593"/>
    </source>
</evidence>
<reference evidence="1 2" key="1">
    <citation type="journal article" date="2024" name="Commun. Biol.">
        <title>Comparative genomic analysis of thermophilic fungi reveals convergent evolutionary adaptations and gene losses.</title>
        <authorList>
            <person name="Steindorff A.S."/>
            <person name="Aguilar-Pontes M.V."/>
            <person name="Robinson A.J."/>
            <person name="Andreopoulos B."/>
            <person name="LaButti K."/>
            <person name="Kuo A."/>
            <person name="Mondo S."/>
            <person name="Riley R."/>
            <person name="Otillar R."/>
            <person name="Haridas S."/>
            <person name="Lipzen A."/>
            <person name="Grimwood J."/>
            <person name="Schmutz J."/>
            <person name="Clum A."/>
            <person name="Reid I.D."/>
            <person name="Moisan M.C."/>
            <person name="Butler G."/>
            <person name="Nguyen T.T.M."/>
            <person name="Dewar K."/>
            <person name="Conant G."/>
            <person name="Drula E."/>
            <person name="Henrissat B."/>
            <person name="Hansel C."/>
            <person name="Singer S."/>
            <person name="Hutchinson M.I."/>
            <person name="de Vries R.P."/>
            <person name="Natvig D.O."/>
            <person name="Powell A.J."/>
            <person name="Tsang A."/>
            <person name="Grigoriev I.V."/>
        </authorList>
    </citation>
    <scope>NUCLEOTIDE SEQUENCE [LARGE SCALE GENOMIC DNA]</scope>
    <source>
        <strain evidence="1 2">ATCC 24622</strain>
    </source>
</reference>
<accession>A0ABR3XAX8</accession>
<dbReference type="EMBL" id="JAZHXJ010000127">
    <property type="protein sequence ID" value="KAL1873083.1"/>
    <property type="molecule type" value="Genomic_DNA"/>
</dbReference>
<proteinExistence type="predicted"/>
<comment type="caution">
    <text evidence="1">The sequence shown here is derived from an EMBL/GenBank/DDBJ whole genome shotgun (WGS) entry which is preliminary data.</text>
</comment>
<sequence length="94" mass="10811">MLCVKLRPRYTPNSSPHVPPASACPVPLAFTRRKISILLKCAIRRQDSCNLEKRALWRASRRLQEIEDGVKIPQVNLRQPRTYQSPDRTYAPGK</sequence>
<name>A0ABR3XAX8_9PEZI</name>
<keyword evidence="2" id="KW-1185">Reference proteome</keyword>
<gene>
    <name evidence="1" type="ORF">VTK73DRAFT_1135</name>
</gene>